<name>A0A6J5NWY8_9CAUD</name>
<dbReference type="InterPro" id="IPR036388">
    <property type="entry name" value="WH-like_DNA-bd_sf"/>
</dbReference>
<reference evidence="1" key="1">
    <citation type="submission" date="2020-04" db="EMBL/GenBank/DDBJ databases">
        <authorList>
            <person name="Chiriac C."/>
            <person name="Salcher M."/>
            <person name="Ghai R."/>
            <person name="Kavagutti S V."/>
        </authorList>
    </citation>
    <scope>NUCLEOTIDE SEQUENCE</scope>
</reference>
<accession>A0A6J5NWY8</accession>
<proteinExistence type="predicted"/>
<organism evidence="1">
    <name type="scientific">uncultured Caudovirales phage</name>
    <dbReference type="NCBI Taxonomy" id="2100421"/>
    <lineage>
        <taxon>Viruses</taxon>
        <taxon>Duplodnaviria</taxon>
        <taxon>Heunggongvirae</taxon>
        <taxon>Uroviricota</taxon>
        <taxon>Caudoviricetes</taxon>
        <taxon>Peduoviridae</taxon>
        <taxon>Maltschvirus</taxon>
        <taxon>Maltschvirus maltsch</taxon>
    </lineage>
</organism>
<dbReference type="SUPFAM" id="SSF88659">
    <property type="entry name" value="Sigma3 and sigma4 domains of RNA polymerase sigma factors"/>
    <property type="match status" value="1"/>
</dbReference>
<dbReference type="InterPro" id="IPR013324">
    <property type="entry name" value="RNA_pol_sigma_r3/r4-like"/>
</dbReference>
<evidence type="ECO:0000313" key="1">
    <source>
        <dbReference type="EMBL" id="CAB4162136.1"/>
    </source>
</evidence>
<gene>
    <name evidence="1" type="ORF">UFOVP782_15</name>
</gene>
<evidence type="ECO:0008006" key="2">
    <source>
        <dbReference type="Google" id="ProtNLM"/>
    </source>
</evidence>
<sequence length="164" mass="19009">MEINNWIDENFEELGRISKKIGGHHGEDLRQECLLILLEKENVYEIINSGGAIYYYTRILLNQFRSNTSAFAKNYRGLVDLPSYYDEPDIQEADDSQLLSAVMKAVNRLPNYDRMILNIKVLDGTSICKLSRETNIPRNSLSLTYNRAKQFLRTEIISILNEEQ</sequence>
<dbReference type="EMBL" id="LR796735">
    <property type="protein sequence ID" value="CAB4162136.1"/>
    <property type="molecule type" value="Genomic_DNA"/>
</dbReference>
<dbReference type="Gene3D" id="1.10.10.10">
    <property type="entry name" value="Winged helix-like DNA-binding domain superfamily/Winged helix DNA-binding domain"/>
    <property type="match status" value="1"/>
</dbReference>
<protein>
    <recommendedName>
        <fullName evidence="2">Sigma-70 family RNA polymerase sigma factor</fullName>
    </recommendedName>
</protein>